<dbReference type="Proteomes" id="UP001501496">
    <property type="component" value="Unassembled WGS sequence"/>
</dbReference>
<dbReference type="InterPro" id="IPR012338">
    <property type="entry name" value="Beta-lactam/transpept-like"/>
</dbReference>
<evidence type="ECO:0000313" key="3">
    <source>
        <dbReference type="Proteomes" id="UP001501496"/>
    </source>
</evidence>
<dbReference type="InterPro" id="IPR050491">
    <property type="entry name" value="AmpC-like"/>
</dbReference>
<accession>A0ABP8C1X2</accession>
<name>A0ABP8C1X2_9FLAO</name>
<dbReference type="PANTHER" id="PTHR46825:SF9">
    <property type="entry name" value="BETA-LACTAMASE-RELATED DOMAIN-CONTAINING PROTEIN"/>
    <property type="match status" value="1"/>
</dbReference>
<dbReference type="PANTHER" id="PTHR46825">
    <property type="entry name" value="D-ALANYL-D-ALANINE-CARBOXYPEPTIDASE/ENDOPEPTIDASE AMPH"/>
    <property type="match status" value="1"/>
</dbReference>
<evidence type="ECO:0000259" key="1">
    <source>
        <dbReference type="Pfam" id="PF00144"/>
    </source>
</evidence>
<reference evidence="3" key="1">
    <citation type="journal article" date="2019" name="Int. J. Syst. Evol. Microbiol.">
        <title>The Global Catalogue of Microorganisms (GCM) 10K type strain sequencing project: providing services to taxonomists for standard genome sequencing and annotation.</title>
        <authorList>
            <consortium name="The Broad Institute Genomics Platform"/>
            <consortium name="The Broad Institute Genome Sequencing Center for Infectious Disease"/>
            <person name="Wu L."/>
            <person name="Ma J."/>
        </authorList>
    </citation>
    <scope>NUCLEOTIDE SEQUENCE [LARGE SCALE GENOMIC DNA]</scope>
    <source>
        <strain evidence="3">JCM 17630</strain>
    </source>
</reference>
<sequence length="351" mass="39012">MLLLLAVVLFASCSNDDDTNLPTNDSVTIKDLLTDVGFNGFAIVTKNGEDLVRQGFGLANVNTEMPQDYNLAYRIASVSKTLTAAAIVQLKRDGLITNFNQTLSEFDDDFPKGNQITIAHLLSHQSGIPDYFFLAKEANEQGETLNLEAIYDLITDLISENNLDFTPGASKAYSNSNYFLAGLLIQELSGMSYHNYIKQKILNPLEMNNTFRGLDNIDTDTHAQGYKNEMPNSNYSMVNAFGAGDYSSSPENMEIWVNAVKNNWFTEAEKSKIFAQDVPSGYVDFGLGWFTSQEGNSTMFWHGGDINGYWSIIGFIPENNTTVVLLSNQESDNEATQRSAVIQYLLTNSQY</sequence>
<comment type="caution">
    <text evidence="2">The sequence shown here is derived from an EMBL/GenBank/DDBJ whole genome shotgun (WGS) entry which is preliminary data.</text>
</comment>
<dbReference type="InterPro" id="IPR001466">
    <property type="entry name" value="Beta-lactam-related"/>
</dbReference>
<dbReference type="Gene3D" id="3.40.710.10">
    <property type="entry name" value="DD-peptidase/beta-lactamase superfamily"/>
    <property type="match status" value="1"/>
</dbReference>
<organism evidence="2 3">
    <name type="scientific">Postechiella marina</name>
    <dbReference type="NCBI Taxonomy" id="943941"/>
    <lineage>
        <taxon>Bacteria</taxon>
        <taxon>Pseudomonadati</taxon>
        <taxon>Bacteroidota</taxon>
        <taxon>Flavobacteriia</taxon>
        <taxon>Flavobacteriales</taxon>
        <taxon>Flavobacteriaceae</taxon>
        <taxon>Postechiella</taxon>
    </lineage>
</organism>
<dbReference type="SUPFAM" id="SSF56601">
    <property type="entry name" value="beta-lactamase/transpeptidase-like"/>
    <property type="match status" value="1"/>
</dbReference>
<proteinExistence type="predicted"/>
<gene>
    <name evidence="2" type="ORF">GCM10022291_06020</name>
</gene>
<protein>
    <submittedName>
        <fullName evidence="2">Serine hydrolase domain-containing protein</fullName>
    </submittedName>
</protein>
<evidence type="ECO:0000313" key="2">
    <source>
        <dbReference type="EMBL" id="GAA4232089.1"/>
    </source>
</evidence>
<feature type="domain" description="Beta-lactamase-related" evidence="1">
    <location>
        <begin position="37"/>
        <end position="336"/>
    </location>
</feature>
<keyword evidence="2" id="KW-0378">Hydrolase</keyword>
<keyword evidence="3" id="KW-1185">Reference proteome</keyword>
<dbReference type="Pfam" id="PF00144">
    <property type="entry name" value="Beta-lactamase"/>
    <property type="match status" value="1"/>
</dbReference>
<dbReference type="EMBL" id="BAABCA010000001">
    <property type="protein sequence ID" value="GAA4232089.1"/>
    <property type="molecule type" value="Genomic_DNA"/>
</dbReference>
<dbReference type="GO" id="GO:0016787">
    <property type="term" value="F:hydrolase activity"/>
    <property type="evidence" value="ECO:0007669"/>
    <property type="project" value="UniProtKB-KW"/>
</dbReference>